<evidence type="ECO:0000256" key="1">
    <source>
        <dbReference type="SAM" id="Phobius"/>
    </source>
</evidence>
<proteinExistence type="predicted"/>
<protein>
    <submittedName>
        <fullName evidence="2">Uncharacterized protein</fullName>
    </submittedName>
</protein>
<dbReference type="Proteomes" id="UP000799757">
    <property type="component" value="Unassembled WGS sequence"/>
</dbReference>
<name>A0A6A6WSH2_9PLEO</name>
<sequence>MVLVAFLKFFFFLFWERGCLNWLGVLLLVLLLGGFEILHLLAGGAATSTRAAWRAGQMACYGTQTWHCLCSASEPPLASASIVSA</sequence>
<evidence type="ECO:0000313" key="2">
    <source>
        <dbReference type="EMBL" id="KAF2787022.1"/>
    </source>
</evidence>
<keyword evidence="1" id="KW-1133">Transmembrane helix</keyword>
<evidence type="ECO:0000313" key="3">
    <source>
        <dbReference type="Proteomes" id="UP000799757"/>
    </source>
</evidence>
<feature type="transmembrane region" description="Helical" evidence="1">
    <location>
        <begin position="20"/>
        <end position="41"/>
    </location>
</feature>
<organism evidence="2 3">
    <name type="scientific">Melanomma pulvis-pyrius CBS 109.77</name>
    <dbReference type="NCBI Taxonomy" id="1314802"/>
    <lineage>
        <taxon>Eukaryota</taxon>
        <taxon>Fungi</taxon>
        <taxon>Dikarya</taxon>
        <taxon>Ascomycota</taxon>
        <taxon>Pezizomycotina</taxon>
        <taxon>Dothideomycetes</taxon>
        <taxon>Pleosporomycetidae</taxon>
        <taxon>Pleosporales</taxon>
        <taxon>Melanommataceae</taxon>
        <taxon>Melanomma</taxon>
    </lineage>
</organism>
<keyword evidence="1" id="KW-0472">Membrane</keyword>
<keyword evidence="3" id="KW-1185">Reference proteome</keyword>
<keyword evidence="1" id="KW-0812">Transmembrane</keyword>
<dbReference type="AlphaFoldDB" id="A0A6A6WSH2"/>
<accession>A0A6A6WSH2</accession>
<reference evidence="2" key="1">
    <citation type="journal article" date="2020" name="Stud. Mycol.">
        <title>101 Dothideomycetes genomes: a test case for predicting lifestyles and emergence of pathogens.</title>
        <authorList>
            <person name="Haridas S."/>
            <person name="Albert R."/>
            <person name="Binder M."/>
            <person name="Bloem J."/>
            <person name="Labutti K."/>
            <person name="Salamov A."/>
            <person name="Andreopoulos B."/>
            <person name="Baker S."/>
            <person name="Barry K."/>
            <person name="Bills G."/>
            <person name="Bluhm B."/>
            <person name="Cannon C."/>
            <person name="Castanera R."/>
            <person name="Culley D."/>
            <person name="Daum C."/>
            <person name="Ezra D."/>
            <person name="Gonzalez J."/>
            <person name="Henrissat B."/>
            <person name="Kuo A."/>
            <person name="Liang C."/>
            <person name="Lipzen A."/>
            <person name="Lutzoni F."/>
            <person name="Magnuson J."/>
            <person name="Mondo S."/>
            <person name="Nolan M."/>
            <person name="Ohm R."/>
            <person name="Pangilinan J."/>
            <person name="Park H.-J."/>
            <person name="Ramirez L."/>
            <person name="Alfaro M."/>
            <person name="Sun H."/>
            <person name="Tritt A."/>
            <person name="Yoshinaga Y."/>
            <person name="Zwiers L.-H."/>
            <person name="Turgeon B."/>
            <person name="Goodwin S."/>
            <person name="Spatafora J."/>
            <person name="Crous P."/>
            <person name="Grigoriev I."/>
        </authorList>
    </citation>
    <scope>NUCLEOTIDE SEQUENCE</scope>
    <source>
        <strain evidence="2">CBS 109.77</strain>
    </source>
</reference>
<gene>
    <name evidence="2" type="ORF">K505DRAFT_134326</name>
</gene>
<dbReference type="EMBL" id="MU002372">
    <property type="protein sequence ID" value="KAF2787022.1"/>
    <property type="molecule type" value="Genomic_DNA"/>
</dbReference>